<evidence type="ECO:0000313" key="2">
    <source>
        <dbReference type="Proteomes" id="UP000265520"/>
    </source>
</evidence>
<evidence type="ECO:0000313" key="1">
    <source>
        <dbReference type="EMBL" id="MCI73162.1"/>
    </source>
</evidence>
<comment type="caution">
    <text evidence="1">The sequence shown here is derived from an EMBL/GenBank/DDBJ whole genome shotgun (WGS) entry which is preliminary data.</text>
</comment>
<accession>A0A392UI63</accession>
<protein>
    <submittedName>
        <fullName evidence="1">Uncharacterized protein</fullName>
    </submittedName>
</protein>
<proteinExistence type="predicted"/>
<dbReference type="Proteomes" id="UP000265520">
    <property type="component" value="Unassembled WGS sequence"/>
</dbReference>
<keyword evidence="2" id="KW-1185">Reference proteome</keyword>
<reference evidence="1 2" key="1">
    <citation type="journal article" date="2018" name="Front. Plant Sci.">
        <title>Red Clover (Trifolium pratense) and Zigzag Clover (T. medium) - A Picture of Genomic Similarities and Differences.</title>
        <authorList>
            <person name="Dluhosova J."/>
            <person name="Istvanek J."/>
            <person name="Nedelnik J."/>
            <person name="Repkova J."/>
        </authorList>
    </citation>
    <scope>NUCLEOTIDE SEQUENCE [LARGE SCALE GENOMIC DNA]</scope>
    <source>
        <strain evidence="2">cv. 10/8</strain>
        <tissue evidence="1">Leaf</tissue>
    </source>
</reference>
<dbReference type="AlphaFoldDB" id="A0A392UI63"/>
<feature type="non-terminal residue" evidence="1">
    <location>
        <position position="40"/>
    </location>
</feature>
<dbReference type="EMBL" id="LXQA010832524">
    <property type="protein sequence ID" value="MCI73162.1"/>
    <property type="molecule type" value="Genomic_DNA"/>
</dbReference>
<organism evidence="1 2">
    <name type="scientific">Trifolium medium</name>
    <dbReference type="NCBI Taxonomy" id="97028"/>
    <lineage>
        <taxon>Eukaryota</taxon>
        <taxon>Viridiplantae</taxon>
        <taxon>Streptophyta</taxon>
        <taxon>Embryophyta</taxon>
        <taxon>Tracheophyta</taxon>
        <taxon>Spermatophyta</taxon>
        <taxon>Magnoliopsida</taxon>
        <taxon>eudicotyledons</taxon>
        <taxon>Gunneridae</taxon>
        <taxon>Pentapetalae</taxon>
        <taxon>rosids</taxon>
        <taxon>fabids</taxon>
        <taxon>Fabales</taxon>
        <taxon>Fabaceae</taxon>
        <taxon>Papilionoideae</taxon>
        <taxon>50 kb inversion clade</taxon>
        <taxon>NPAAA clade</taxon>
        <taxon>Hologalegina</taxon>
        <taxon>IRL clade</taxon>
        <taxon>Trifolieae</taxon>
        <taxon>Trifolium</taxon>
    </lineage>
</organism>
<sequence length="40" mass="4426">MARTRNTAASNQPTMEELVQQLAQFQALSQSTMAEVSTRV</sequence>
<name>A0A392UI63_9FABA</name>